<dbReference type="GO" id="GO:0031177">
    <property type="term" value="F:phosphopantetheine binding"/>
    <property type="evidence" value="ECO:0007669"/>
    <property type="project" value="TreeGrafter"/>
</dbReference>
<keyword evidence="1" id="KW-0596">Phosphopantetheine</keyword>
<dbReference type="Gene3D" id="1.10.1200.10">
    <property type="entry name" value="ACP-like"/>
    <property type="match status" value="1"/>
</dbReference>
<dbReference type="InterPro" id="IPR009081">
    <property type="entry name" value="PP-bd_ACP"/>
</dbReference>
<dbReference type="EMBL" id="QGDH01000393">
    <property type="protein sequence ID" value="RAR00307.1"/>
    <property type="molecule type" value="Genomic_DNA"/>
</dbReference>
<evidence type="ECO:0000256" key="2">
    <source>
        <dbReference type="ARBA" id="ARBA00022553"/>
    </source>
</evidence>
<evidence type="ECO:0000313" key="7">
    <source>
        <dbReference type="EMBL" id="RAR00307.1"/>
    </source>
</evidence>
<dbReference type="Pfam" id="PF00668">
    <property type="entry name" value="Condensation"/>
    <property type="match status" value="1"/>
</dbReference>
<dbReference type="InterPro" id="IPR045851">
    <property type="entry name" value="AMP-bd_C_sf"/>
</dbReference>
<evidence type="ECO:0000256" key="3">
    <source>
        <dbReference type="ARBA" id="ARBA00022598"/>
    </source>
</evidence>
<dbReference type="GO" id="GO:0016874">
    <property type="term" value="F:ligase activity"/>
    <property type="evidence" value="ECO:0007669"/>
    <property type="project" value="UniProtKB-KW"/>
</dbReference>
<dbReference type="InterPro" id="IPR006162">
    <property type="entry name" value="Ppantetheine_attach_site"/>
</dbReference>
<evidence type="ECO:0000313" key="8">
    <source>
        <dbReference type="Proteomes" id="UP000249619"/>
    </source>
</evidence>
<dbReference type="Gene3D" id="3.30.559.30">
    <property type="entry name" value="Nonribosomal peptide synthetase, condensation domain"/>
    <property type="match status" value="1"/>
</dbReference>
<gene>
    <name evidence="7" type="ORF">DDE83_009123</name>
</gene>
<dbReference type="Pfam" id="PF00550">
    <property type="entry name" value="PP-binding"/>
    <property type="match status" value="1"/>
</dbReference>
<keyword evidence="8" id="KW-1185">Reference proteome</keyword>
<dbReference type="GO" id="GO:0005737">
    <property type="term" value="C:cytoplasm"/>
    <property type="evidence" value="ECO:0007669"/>
    <property type="project" value="TreeGrafter"/>
</dbReference>
<dbReference type="Proteomes" id="UP000249619">
    <property type="component" value="Unassembled WGS sequence"/>
</dbReference>
<sequence>MYKTGDLVRYDADGNLVYVGRKDTQIKVRGQRVELGEIEHHVQACMPEAKQVTVEAITLAGETDNVVVAAFIQQDSETGAEVHTTEETGDGLAARAIFPAGVAEKLAERLPSYMVPAVFFALPQLPTTTSGKTDRKRLRRLGGSLSAQQLADMQTSSRGPKRQPQTATEQTLQQLWARVLNIEPGAIGLDDSFFRLGGDSVAAMKLVGEARKQGFSMTVAGLFKHHKIRDLCLHLKSVGDQPLQHYAAFSLLPLGFKESLLSSLPAILPVSHCAEVLDILPSTSFQETIIRRHIRNPCQGFNYFYFDIGPQLHIPLLRSSCSKLLERFTILRTIFVEVKESIWQIVVGSHQISFAIFDVEGPLLDESYAICALDRESSSPHDLPTGFLLLRHSSGYRLILRLSHAQYDGLSLPVIFNALSDLYDNKPLLVQSTFPAFLKYTRNRQPHSAVYWKSLLEGSQMTLLTPLLYGAEKAEIARPVFVQQRTPAVRLPHNLTSATLISSAWALLNSYLTGDKNIVYGHLIAGRNSDVPGIENVLGPCVNIIPVLAQVNPGESSIAFMSSMQHQFLSLGESDSMGLPDIIQHCTQWPTETNFDSVIQFQNVDETSEFEIAGGTSNFQALPGSHDLTPTLFILSYQQGNEFIINIHGNTHLFSLQCAEALLNMLCELIKNLSSGLNTSVDLCMSRLSHPFNHKLK</sequence>
<dbReference type="Gene3D" id="3.40.50.12780">
    <property type="entry name" value="N-terminal domain of ligase-like"/>
    <property type="match status" value="1"/>
</dbReference>
<dbReference type="InterPro" id="IPR036736">
    <property type="entry name" value="ACP-like_sf"/>
</dbReference>
<evidence type="ECO:0000256" key="1">
    <source>
        <dbReference type="ARBA" id="ARBA00022450"/>
    </source>
</evidence>
<evidence type="ECO:0000259" key="6">
    <source>
        <dbReference type="PROSITE" id="PS50075"/>
    </source>
</evidence>
<evidence type="ECO:0000256" key="5">
    <source>
        <dbReference type="SAM" id="MobiDB-lite"/>
    </source>
</evidence>
<protein>
    <submittedName>
        <fullName evidence="7">Nonribosomal peptide synthetase 1</fullName>
    </submittedName>
</protein>
<dbReference type="PANTHER" id="PTHR45527">
    <property type="entry name" value="NONRIBOSOMAL PEPTIDE SYNTHETASE"/>
    <property type="match status" value="1"/>
</dbReference>
<comment type="similarity">
    <text evidence="4">Belongs to the NRP synthetase family.</text>
</comment>
<proteinExistence type="inferred from homology"/>
<keyword evidence="2" id="KW-0597">Phosphoprotein</keyword>
<dbReference type="GO" id="GO:0044550">
    <property type="term" value="P:secondary metabolite biosynthetic process"/>
    <property type="evidence" value="ECO:0007669"/>
    <property type="project" value="TreeGrafter"/>
</dbReference>
<evidence type="ECO:0000256" key="4">
    <source>
        <dbReference type="ARBA" id="ARBA00029454"/>
    </source>
</evidence>
<accession>A0A364MRB6</accession>
<dbReference type="InterPro" id="IPR042099">
    <property type="entry name" value="ANL_N_sf"/>
</dbReference>
<comment type="caution">
    <text evidence="7">The sequence shown here is derived from an EMBL/GenBank/DDBJ whole genome shotgun (WGS) entry which is preliminary data.</text>
</comment>
<dbReference type="SUPFAM" id="SSF52777">
    <property type="entry name" value="CoA-dependent acyltransferases"/>
    <property type="match status" value="2"/>
</dbReference>
<reference evidence="8" key="1">
    <citation type="submission" date="2018-05" db="EMBL/GenBank/DDBJ databases">
        <title>Draft genome sequence of Stemphylium lycopersici strain CIDEFI 213.</title>
        <authorList>
            <person name="Medina R."/>
            <person name="Franco M.E.E."/>
            <person name="Lucentini C.G."/>
            <person name="Saparrat M.C.N."/>
            <person name="Balatti P.A."/>
        </authorList>
    </citation>
    <scope>NUCLEOTIDE SEQUENCE [LARGE SCALE GENOMIC DNA]</scope>
    <source>
        <strain evidence="8">CIDEFI 213</strain>
    </source>
</reference>
<dbReference type="FunFam" id="3.30.300.30:FF:000015">
    <property type="entry name" value="Nonribosomal peptide synthase SidD"/>
    <property type="match status" value="1"/>
</dbReference>
<dbReference type="InterPro" id="IPR023213">
    <property type="entry name" value="CAT-like_dom_sf"/>
</dbReference>
<dbReference type="PROSITE" id="PS00012">
    <property type="entry name" value="PHOSPHOPANTETHEINE"/>
    <property type="match status" value="1"/>
</dbReference>
<name>A0A364MRB6_STELY</name>
<dbReference type="Gene3D" id="3.30.300.30">
    <property type="match status" value="1"/>
</dbReference>
<dbReference type="Gene3D" id="3.30.559.10">
    <property type="entry name" value="Chloramphenicol acetyltransferase-like domain"/>
    <property type="match status" value="1"/>
</dbReference>
<organism evidence="7 8">
    <name type="scientific">Stemphylium lycopersici</name>
    <name type="common">Tomato gray leaf spot disease fungus</name>
    <name type="synonym">Thyrospora lycopersici</name>
    <dbReference type="NCBI Taxonomy" id="183478"/>
    <lineage>
        <taxon>Eukaryota</taxon>
        <taxon>Fungi</taxon>
        <taxon>Dikarya</taxon>
        <taxon>Ascomycota</taxon>
        <taxon>Pezizomycotina</taxon>
        <taxon>Dothideomycetes</taxon>
        <taxon>Pleosporomycetidae</taxon>
        <taxon>Pleosporales</taxon>
        <taxon>Pleosporineae</taxon>
        <taxon>Pleosporaceae</taxon>
        <taxon>Stemphylium</taxon>
    </lineage>
</organism>
<dbReference type="CDD" id="cd19542">
    <property type="entry name" value="CT_NRPS-like"/>
    <property type="match status" value="1"/>
</dbReference>
<dbReference type="STRING" id="183478.A0A364MRB6"/>
<dbReference type="InterPro" id="IPR001242">
    <property type="entry name" value="Condensation_dom"/>
</dbReference>
<dbReference type="PROSITE" id="PS50075">
    <property type="entry name" value="CARRIER"/>
    <property type="match status" value="1"/>
</dbReference>
<feature type="region of interest" description="Disordered" evidence="5">
    <location>
        <begin position="148"/>
        <end position="170"/>
    </location>
</feature>
<dbReference type="PANTHER" id="PTHR45527:SF11">
    <property type="entry name" value="NONRIBOSOMAL PEPTIDE SYNTHETASE 5"/>
    <property type="match status" value="1"/>
</dbReference>
<dbReference type="SUPFAM" id="SSF47336">
    <property type="entry name" value="ACP-like"/>
    <property type="match status" value="1"/>
</dbReference>
<dbReference type="SUPFAM" id="SSF56801">
    <property type="entry name" value="Acetyl-CoA synthetase-like"/>
    <property type="match status" value="1"/>
</dbReference>
<keyword evidence="3" id="KW-0436">Ligase</keyword>
<feature type="domain" description="Carrier" evidence="6">
    <location>
        <begin position="163"/>
        <end position="239"/>
    </location>
</feature>
<dbReference type="FunFam" id="1.10.1200.10:FF:000005">
    <property type="entry name" value="Nonribosomal peptide synthetase 1"/>
    <property type="match status" value="1"/>
</dbReference>
<dbReference type="GO" id="GO:0043041">
    <property type="term" value="P:amino acid activation for nonribosomal peptide biosynthetic process"/>
    <property type="evidence" value="ECO:0007669"/>
    <property type="project" value="TreeGrafter"/>
</dbReference>
<dbReference type="AlphaFoldDB" id="A0A364MRB6"/>